<accession>A0A3E0DRU1</accession>
<proteinExistence type="predicted"/>
<evidence type="ECO:0000313" key="1">
    <source>
        <dbReference type="EMBL" id="REG85850.1"/>
    </source>
</evidence>
<evidence type="ECO:0000313" key="2">
    <source>
        <dbReference type="Proteomes" id="UP000256542"/>
    </source>
</evidence>
<dbReference type="AlphaFoldDB" id="A0A3E0DRU1"/>
<sequence>MRQMMSLGGFVFSLSEGAPYEGFMCIKKVYLKCCSNDSVLSALIL</sequence>
<organism evidence="1 2">
    <name type="scientific">Marinomonas pollencensis</name>
    <dbReference type="NCBI Taxonomy" id="491954"/>
    <lineage>
        <taxon>Bacteria</taxon>
        <taxon>Pseudomonadati</taxon>
        <taxon>Pseudomonadota</taxon>
        <taxon>Gammaproteobacteria</taxon>
        <taxon>Oceanospirillales</taxon>
        <taxon>Oceanospirillaceae</taxon>
        <taxon>Marinomonas</taxon>
    </lineage>
</organism>
<reference evidence="1 2" key="1">
    <citation type="submission" date="2018-08" db="EMBL/GenBank/DDBJ databases">
        <title>Genomic Encyclopedia of Type Strains, Phase III (KMG-III): the genomes of soil and plant-associated and newly described type strains.</title>
        <authorList>
            <person name="Whitman W."/>
        </authorList>
    </citation>
    <scope>NUCLEOTIDE SEQUENCE [LARGE SCALE GENOMIC DNA]</scope>
    <source>
        <strain evidence="1 2">CECT 7375</strain>
    </source>
</reference>
<protein>
    <submittedName>
        <fullName evidence="1">Uncharacterized protein</fullName>
    </submittedName>
</protein>
<gene>
    <name evidence="1" type="ORF">DFP81_102389</name>
</gene>
<dbReference type="Proteomes" id="UP000256542">
    <property type="component" value="Unassembled WGS sequence"/>
</dbReference>
<comment type="caution">
    <text evidence="1">The sequence shown here is derived from an EMBL/GenBank/DDBJ whole genome shotgun (WGS) entry which is preliminary data.</text>
</comment>
<keyword evidence="2" id="KW-1185">Reference proteome</keyword>
<name>A0A3E0DRU1_9GAMM</name>
<dbReference type="EMBL" id="QUNG01000002">
    <property type="protein sequence ID" value="REG85850.1"/>
    <property type="molecule type" value="Genomic_DNA"/>
</dbReference>